<proteinExistence type="predicted"/>
<keyword evidence="1" id="KW-1133">Transmembrane helix</keyword>
<feature type="transmembrane region" description="Helical" evidence="1">
    <location>
        <begin position="52"/>
        <end position="73"/>
    </location>
</feature>
<protein>
    <recommendedName>
        <fullName evidence="4">Thioredoxin domain-containing protein</fullName>
    </recommendedName>
</protein>
<dbReference type="EMBL" id="JAENIL010000025">
    <property type="protein sequence ID" value="MBK1877998.1"/>
    <property type="molecule type" value="Genomic_DNA"/>
</dbReference>
<keyword evidence="1" id="KW-0472">Membrane</keyword>
<keyword evidence="3" id="KW-1185">Reference proteome</keyword>
<sequence length="233" mass="25034">MDQTTHDKDWGFSQGYQVSFRRLRALHKEVLTEEQLSPGKSKRSTSGSGLGLGRWIVFLALVTLVSGGGYFAYTHFLGGSRGGDVRPSLPAFEANLLDLDGGSGTRFYSSTLVGKTVTVFFWQEDDQSADWLRALRGLSESGPFATANSVVVCSFVGSDRNRGIDLARRYGSDKLVFLDESGVSESGGGAGAWNALGQTEAPALYLYDAFGRLVAEEIAPEQLEMALAGGNLD</sequence>
<evidence type="ECO:0000313" key="3">
    <source>
        <dbReference type="Proteomes" id="UP000617628"/>
    </source>
</evidence>
<keyword evidence="1" id="KW-0812">Transmembrane</keyword>
<dbReference type="RefSeq" id="WP_200356212.1">
    <property type="nucleotide sequence ID" value="NZ_JAENIL010000025.1"/>
</dbReference>
<reference evidence="2" key="1">
    <citation type="submission" date="2021-01" db="EMBL/GenBank/DDBJ databases">
        <title>Modified the classification status of verrucomicrobia.</title>
        <authorList>
            <person name="Feng X."/>
        </authorList>
    </citation>
    <scope>NUCLEOTIDE SEQUENCE</scope>
    <source>
        <strain evidence="2">KCTC 13126</strain>
    </source>
</reference>
<organism evidence="2 3">
    <name type="scientific">Pelagicoccus mobilis</name>
    <dbReference type="NCBI Taxonomy" id="415221"/>
    <lineage>
        <taxon>Bacteria</taxon>
        <taxon>Pseudomonadati</taxon>
        <taxon>Verrucomicrobiota</taxon>
        <taxon>Opitutia</taxon>
        <taxon>Puniceicoccales</taxon>
        <taxon>Pelagicoccaceae</taxon>
        <taxon>Pelagicoccus</taxon>
    </lineage>
</organism>
<evidence type="ECO:0000313" key="2">
    <source>
        <dbReference type="EMBL" id="MBK1877998.1"/>
    </source>
</evidence>
<evidence type="ECO:0008006" key="4">
    <source>
        <dbReference type="Google" id="ProtNLM"/>
    </source>
</evidence>
<dbReference type="AlphaFoldDB" id="A0A934S2S3"/>
<comment type="caution">
    <text evidence="2">The sequence shown here is derived from an EMBL/GenBank/DDBJ whole genome shotgun (WGS) entry which is preliminary data.</text>
</comment>
<gene>
    <name evidence="2" type="ORF">JIN87_14060</name>
</gene>
<evidence type="ECO:0000256" key="1">
    <source>
        <dbReference type="SAM" id="Phobius"/>
    </source>
</evidence>
<dbReference type="Proteomes" id="UP000617628">
    <property type="component" value="Unassembled WGS sequence"/>
</dbReference>
<name>A0A934S2S3_9BACT</name>
<accession>A0A934S2S3</accession>